<gene>
    <name evidence="3" type="ORF">QVD17_35584</name>
</gene>
<evidence type="ECO:0000313" key="3">
    <source>
        <dbReference type="EMBL" id="KAK1413801.1"/>
    </source>
</evidence>
<dbReference type="GO" id="GO:0032875">
    <property type="term" value="P:regulation of DNA endoreduplication"/>
    <property type="evidence" value="ECO:0007669"/>
    <property type="project" value="InterPro"/>
</dbReference>
<dbReference type="PANTHER" id="PTHR33142">
    <property type="entry name" value="CYCLIN-DEPENDENT PROTEIN KINASE INHIBITOR SMR13"/>
    <property type="match status" value="1"/>
</dbReference>
<dbReference type="InterPro" id="IPR040389">
    <property type="entry name" value="SMR"/>
</dbReference>
<dbReference type="Proteomes" id="UP001229421">
    <property type="component" value="Unassembled WGS sequence"/>
</dbReference>
<evidence type="ECO:0000256" key="1">
    <source>
        <dbReference type="ARBA" id="ARBA00023013"/>
    </source>
</evidence>
<sequence>MGIVEETESTTKKLWVISGIQFMTPPLKPIYTKKGLSVEEEEKEEKDCCCRTPTTPESQIPVLKCPPGAPKKRKSVSRNHWNIIGGVVTDYFKPPELETVFIRSCLQNSSS</sequence>
<dbReference type="EMBL" id="JAUHHV010000009">
    <property type="protein sequence ID" value="KAK1413801.1"/>
    <property type="molecule type" value="Genomic_DNA"/>
</dbReference>
<reference evidence="3" key="1">
    <citation type="journal article" date="2023" name="bioRxiv">
        <title>Improved chromosome-level genome assembly for marigold (Tagetes erecta).</title>
        <authorList>
            <person name="Jiang F."/>
            <person name="Yuan L."/>
            <person name="Wang S."/>
            <person name="Wang H."/>
            <person name="Xu D."/>
            <person name="Wang A."/>
            <person name="Fan W."/>
        </authorList>
    </citation>
    <scope>NUCLEOTIDE SEQUENCE</scope>
    <source>
        <strain evidence="3">WSJ</strain>
        <tissue evidence="3">Leaf</tissue>
    </source>
</reference>
<accession>A0AAD8K3P5</accession>
<keyword evidence="2" id="KW-0131">Cell cycle</keyword>
<proteinExistence type="predicted"/>
<keyword evidence="4" id="KW-1185">Reference proteome</keyword>
<organism evidence="3 4">
    <name type="scientific">Tagetes erecta</name>
    <name type="common">African marigold</name>
    <dbReference type="NCBI Taxonomy" id="13708"/>
    <lineage>
        <taxon>Eukaryota</taxon>
        <taxon>Viridiplantae</taxon>
        <taxon>Streptophyta</taxon>
        <taxon>Embryophyta</taxon>
        <taxon>Tracheophyta</taxon>
        <taxon>Spermatophyta</taxon>
        <taxon>Magnoliopsida</taxon>
        <taxon>eudicotyledons</taxon>
        <taxon>Gunneridae</taxon>
        <taxon>Pentapetalae</taxon>
        <taxon>asterids</taxon>
        <taxon>campanulids</taxon>
        <taxon>Asterales</taxon>
        <taxon>Asteraceae</taxon>
        <taxon>Asteroideae</taxon>
        <taxon>Heliantheae alliance</taxon>
        <taxon>Tageteae</taxon>
        <taxon>Tagetes</taxon>
    </lineage>
</organism>
<evidence type="ECO:0000313" key="4">
    <source>
        <dbReference type="Proteomes" id="UP001229421"/>
    </source>
</evidence>
<dbReference type="GO" id="GO:0004860">
    <property type="term" value="F:protein kinase inhibitor activity"/>
    <property type="evidence" value="ECO:0007669"/>
    <property type="project" value="UniProtKB-KW"/>
</dbReference>
<keyword evidence="1" id="KW-0649">Protein kinase inhibitor</keyword>
<protein>
    <submittedName>
        <fullName evidence="3">Uncharacterized protein</fullName>
    </submittedName>
</protein>
<dbReference type="AlphaFoldDB" id="A0AAD8K3P5"/>
<comment type="caution">
    <text evidence="3">The sequence shown here is derived from an EMBL/GenBank/DDBJ whole genome shotgun (WGS) entry which is preliminary data.</text>
</comment>
<evidence type="ECO:0000256" key="2">
    <source>
        <dbReference type="ARBA" id="ARBA00023306"/>
    </source>
</evidence>
<dbReference type="PANTHER" id="PTHR33142:SF40">
    <property type="entry name" value="CYCLIN-DEPENDENT PROTEIN KINASE INHIBITOR SMR6"/>
    <property type="match status" value="1"/>
</dbReference>
<name>A0AAD8K3P5_TARER</name>